<proteinExistence type="predicted"/>
<protein>
    <recommendedName>
        <fullName evidence="4">C2H2-type domain-containing protein</fullName>
    </recommendedName>
</protein>
<name>A0ABQ9IVN4_9CUCU</name>
<evidence type="ECO:0000313" key="3">
    <source>
        <dbReference type="Proteomes" id="UP001162164"/>
    </source>
</evidence>
<feature type="compositionally biased region" description="Basic and acidic residues" evidence="1">
    <location>
        <begin position="239"/>
        <end position="257"/>
    </location>
</feature>
<feature type="region of interest" description="Disordered" evidence="1">
    <location>
        <begin position="717"/>
        <end position="740"/>
    </location>
</feature>
<feature type="compositionally biased region" description="Basic and acidic residues" evidence="1">
    <location>
        <begin position="308"/>
        <end position="323"/>
    </location>
</feature>
<feature type="compositionally biased region" description="Basic residues" evidence="1">
    <location>
        <begin position="224"/>
        <end position="238"/>
    </location>
</feature>
<feature type="compositionally biased region" description="Polar residues" evidence="1">
    <location>
        <begin position="346"/>
        <end position="357"/>
    </location>
</feature>
<feature type="compositionally biased region" description="Basic and acidic residues" evidence="1">
    <location>
        <begin position="583"/>
        <end position="604"/>
    </location>
</feature>
<feature type="compositionally biased region" description="Polar residues" evidence="1">
    <location>
        <begin position="276"/>
        <end position="288"/>
    </location>
</feature>
<feature type="compositionally biased region" description="Basic residues" evidence="1">
    <location>
        <begin position="87"/>
        <end position="97"/>
    </location>
</feature>
<feature type="compositionally biased region" description="Basic and acidic residues" evidence="1">
    <location>
        <begin position="717"/>
        <end position="737"/>
    </location>
</feature>
<accession>A0ABQ9IVN4</accession>
<evidence type="ECO:0008006" key="4">
    <source>
        <dbReference type="Google" id="ProtNLM"/>
    </source>
</evidence>
<evidence type="ECO:0000256" key="1">
    <source>
        <dbReference type="SAM" id="MobiDB-lite"/>
    </source>
</evidence>
<keyword evidence="3" id="KW-1185">Reference proteome</keyword>
<evidence type="ECO:0000313" key="2">
    <source>
        <dbReference type="EMBL" id="KAJ8966416.1"/>
    </source>
</evidence>
<feature type="compositionally biased region" description="Basic residues" evidence="1">
    <location>
        <begin position="186"/>
        <end position="203"/>
    </location>
</feature>
<feature type="compositionally biased region" description="Acidic residues" evidence="1">
    <location>
        <begin position="264"/>
        <end position="273"/>
    </location>
</feature>
<feature type="region of interest" description="Disordered" evidence="1">
    <location>
        <begin position="80"/>
        <end position="108"/>
    </location>
</feature>
<dbReference type="EMBL" id="JAPWTJ010002373">
    <property type="protein sequence ID" value="KAJ8966416.1"/>
    <property type="molecule type" value="Genomic_DNA"/>
</dbReference>
<feature type="region of interest" description="Disordered" evidence="1">
    <location>
        <begin position="301"/>
        <end position="418"/>
    </location>
</feature>
<feature type="compositionally biased region" description="Basic and acidic residues" evidence="1">
    <location>
        <begin position="378"/>
        <end position="407"/>
    </location>
</feature>
<feature type="region of interest" description="Disordered" evidence="1">
    <location>
        <begin position="182"/>
        <end position="288"/>
    </location>
</feature>
<dbReference type="Proteomes" id="UP001162164">
    <property type="component" value="Unassembled WGS sequence"/>
</dbReference>
<feature type="region of interest" description="Disordered" evidence="1">
    <location>
        <begin position="546"/>
        <end position="604"/>
    </location>
</feature>
<sequence length="851" mass="96686">MYPGGIEYVRSWGNIFPYNSEKKNEFIKKGMAAYRAKASHMEKFPKDVITAETKLGGNPNILSEPMFLPEIKRTYVAEVFGTPSPKNKGHKDKKRASTSKSGSKDTAHITHRRFLGVDDYQAIICIQYPGKDRTPGDREDEEVIRINREQEQDFNCHTCSFTTKRLEVMILHTKSHIQGIYVPSSRKIKHPGARRKKEKSKRFKGSDDVMDSDSSSNDSDYVREKKRKTKPQTPRKSKKKEEKPKEPAVKTSSDIRSELLAVWDDSDEDEDFDLSVNKSTASESNLSQCIKDIIFVESSVGNDTLNESEQKTEETEKLDKSLEETLNQTEDESVDQSKGEPKLEDQSTLESKQSSQKVVEEPSVETTQESKDEDETLEGEKGKDDLADEAAKPKNREGILKESEKFNQKAGTESQGDDVDATFKELMEMTSVPELPDVQNTLKCEQNFHDTTDAATKLINPKKRFVKSFEDFELMQNEIRRKEEEQMESKKEPGAIPGIVASCYDNEITYDEPTVKLSMLKSKIMSKIIEEAKIDNESKHKIMSKMQESNIDNVDAKVGSSNEEVKTGKAGSSHRTPLSKILESYRNDTNKLKMEQEKKVGRNRDYEETRCKLWRYVGDIKDEGVAPKPLENEKLSEELAKVDNRISVEVPASSITGESHSIDISSDDLHKEDVITREDNHTVLSSKKEASLVEKPINKEEDGLTLDVEIATDKSKIDESEKEVGEVSVDKEEHEESFTEMPVTAEIEVTSKDQTDLRDGKNLKDKVSSHLEEEIDIEDYVKVPKDDKYNEEVLTEDAETQLKDEIDIEDDVKVPNNDKENEEVSIEDAESLLTFSPKNFTTQKAYIRHSS</sequence>
<organism evidence="2 3">
    <name type="scientific">Molorchus minor</name>
    <dbReference type="NCBI Taxonomy" id="1323400"/>
    <lineage>
        <taxon>Eukaryota</taxon>
        <taxon>Metazoa</taxon>
        <taxon>Ecdysozoa</taxon>
        <taxon>Arthropoda</taxon>
        <taxon>Hexapoda</taxon>
        <taxon>Insecta</taxon>
        <taxon>Pterygota</taxon>
        <taxon>Neoptera</taxon>
        <taxon>Endopterygota</taxon>
        <taxon>Coleoptera</taxon>
        <taxon>Polyphaga</taxon>
        <taxon>Cucujiformia</taxon>
        <taxon>Chrysomeloidea</taxon>
        <taxon>Cerambycidae</taxon>
        <taxon>Lamiinae</taxon>
        <taxon>Monochamini</taxon>
        <taxon>Molorchus</taxon>
    </lineage>
</organism>
<gene>
    <name evidence="2" type="ORF">NQ317_013341</name>
</gene>
<comment type="caution">
    <text evidence="2">The sequence shown here is derived from an EMBL/GenBank/DDBJ whole genome shotgun (WGS) entry which is preliminary data.</text>
</comment>
<reference evidence="2" key="1">
    <citation type="journal article" date="2023" name="Insect Mol. Biol.">
        <title>Genome sequencing provides insights into the evolution of gene families encoding plant cell wall-degrading enzymes in longhorned beetles.</title>
        <authorList>
            <person name="Shin N.R."/>
            <person name="Okamura Y."/>
            <person name="Kirsch R."/>
            <person name="Pauchet Y."/>
        </authorList>
    </citation>
    <scope>NUCLEOTIDE SEQUENCE</scope>
    <source>
        <strain evidence="2">MMC_N1</strain>
    </source>
</reference>
<feature type="compositionally biased region" description="Basic and acidic residues" evidence="1">
    <location>
        <begin position="335"/>
        <end position="345"/>
    </location>
</feature>